<dbReference type="VEuPathDB" id="ToxoDB:CSUI_001480"/>
<feature type="region of interest" description="Disordered" evidence="1">
    <location>
        <begin position="134"/>
        <end position="183"/>
    </location>
</feature>
<evidence type="ECO:0000313" key="3">
    <source>
        <dbReference type="EMBL" id="PHJ24664.1"/>
    </source>
</evidence>
<keyword evidence="2" id="KW-0812">Transmembrane</keyword>
<dbReference type="AlphaFoldDB" id="A0A2C6LCE7"/>
<comment type="caution">
    <text evidence="3">The sequence shown here is derived from an EMBL/GenBank/DDBJ whole genome shotgun (WGS) entry which is preliminary data.</text>
</comment>
<keyword evidence="2" id="KW-0472">Membrane</keyword>
<feature type="region of interest" description="Disordered" evidence="1">
    <location>
        <begin position="200"/>
        <end position="289"/>
    </location>
</feature>
<feature type="transmembrane region" description="Helical" evidence="2">
    <location>
        <begin position="88"/>
        <end position="107"/>
    </location>
</feature>
<evidence type="ECO:0000256" key="2">
    <source>
        <dbReference type="SAM" id="Phobius"/>
    </source>
</evidence>
<feature type="compositionally biased region" description="Low complexity" evidence="1">
    <location>
        <begin position="200"/>
        <end position="209"/>
    </location>
</feature>
<dbReference type="EMBL" id="MIGC01000592">
    <property type="protein sequence ID" value="PHJ24664.1"/>
    <property type="molecule type" value="Genomic_DNA"/>
</dbReference>
<sequence length="328" mass="34982">METIWSLSVDPAGATPAGSDAGVPEVGHGVHYGNQARHVTLAGSSHRAPRRTATGDYALTGRRGESESRHRIRKRVGHLTAAGGRSRLSASLLASFVVFSFLIIYHARHCLNKGLSKFSSGSSFVQSQADKTETTPSFFHSSSHGGGPRASFHTEGGKSVRRLSGETPSPLSPGSRETQGTPAQDDALCRAIEASAGARRAVAAEPLAETSDEETERGSSTQSTRREERKKARKGRKRGNDGAVRNSNRKTAKDNLLHHVLRGAPSRAGGLDHSRNLPRSHTPANEALGSHYDAANPEYAISYLSLANDVVGRLVRTSYCKGFNAPGE</sequence>
<evidence type="ECO:0000256" key="1">
    <source>
        <dbReference type="SAM" id="MobiDB-lite"/>
    </source>
</evidence>
<dbReference type="GeneID" id="94424897"/>
<evidence type="ECO:0000313" key="4">
    <source>
        <dbReference type="Proteomes" id="UP000221165"/>
    </source>
</evidence>
<dbReference type="Proteomes" id="UP000221165">
    <property type="component" value="Unassembled WGS sequence"/>
</dbReference>
<reference evidence="3 4" key="1">
    <citation type="journal article" date="2017" name="Int. J. Parasitol.">
        <title>The genome of the protozoan parasite Cystoisospora suis and a reverse vaccinology approach to identify vaccine candidates.</title>
        <authorList>
            <person name="Palmieri N."/>
            <person name="Shrestha A."/>
            <person name="Ruttkowski B."/>
            <person name="Beck T."/>
            <person name="Vogl C."/>
            <person name="Tomley F."/>
            <person name="Blake D.P."/>
            <person name="Joachim A."/>
        </authorList>
    </citation>
    <scope>NUCLEOTIDE SEQUENCE [LARGE SCALE GENOMIC DNA]</scope>
    <source>
        <strain evidence="3 4">Wien I</strain>
    </source>
</reference>
<name>A0A2C6LCE7_9APIC</name>
<protein>
    <recommendedName>
        <fullName evidence="5">Transmembrane protein</fullName>
    </recommendedName>
</protein>
<organism evidence="3 4">
    <name type="scientific">Cystoisospora suis</name>
    <dbReference type="NCBI Taxonomy" id="483139"/>
    <lineage>
        <taxon>Eukaryota</taxon>
        <taxon>Sar</taxon>
        <taxon>Alveolata</taxon>
        <taxon>Apicomplexa</taxon>
        <taxon>Conoidasida</taxon>
        <taxon>Coccidia</taxon>
        <taxon>Eucoccidiorida</taxon>
        <taxon>Eimeriorina</taxon>
        <taxon>Sarcocystidae</taxon>
        <taxon>Cystoisospora</taxon>
    </lineage>
</organism>
<proteinExistence type="predicted"/>
<dbReference type="RefSeq" id="XP_067926336.1">
    <property type="nucleotide sequence ID" value="XM_068061686.1"/>
</dbReference>
<evidence type="ECO:0008006" key="5">
    <source>
        <dbReference type="Google" id="ProtNLM"/>
    </source>
</evidence>
<keyword evidence="2" id="KW-1133">Transmembrane helix</keyword>
<feature type="non-terminal residue" evidence="3">
    <location>
        <position position="328"/>
    </location>
</feature>
<gene>
    <name evidence="3" type="ORF">CSUI_001480</name>
</gene>
<keyword evidence="4" id="KW-1185">Reference proteome</keyword>
<accession>A0A2C6LCE7</accession>